<name>A0ABN7NJY7_TIMPD</name>
<dbReference type="EMBL" id="CAJPIN010003466">
    <property type="protein sequence ID" value="CAG2056175.1"/>
    <property type="molecule type" value="Genomic_DNA"/>
</dbReference>
<comment type="caution">
    <text evidence="1">The sequence shown here is derived from an EMBL/GenBank/DDBJ whole genome shotgun (WGS) entry which is preliminary data.</text>
</comment>
<protein>
    <submittedName>
        <fullName evidence="1">Uncharacterized protein</fullName>
    </submittedName>
</protein>
<evidence type="ECO:0000313" key="2">
    <source>
        <dbReference type="Proteomes" id="UP001153148"/>
    </source>
</evidence>
<dbReference type="Proteomes" id="UP001153148">
    <property type="component" value="Unassembled WGS sequence"/>
</dbReference>
<evidence type="ECO:0000313" key="1">
    <source>
        <dbReference type="EMBL" id="CAG2056175.1"/>
    </source>
</evidence>
<reference evidence="1" key="1">
    <citation type="submission" date="2021-03" db="EMBL/GenBank/DDBJ databases">
        <authorList>
            <person name="Tran Van P."/>
        </authorList>
    </citation>
    <scope>NUCLEOTIDE SEQUENCE</scope>
</reference>
<gene>
    <name evidence="1" type="ORF">TPAB3V08_LOCUS3170</name>
</gene>
<sequence length="235" mass="26103">MLNAGLVARALITTLPHELGEARNVSYTYNKVAELKVLEVMQIPPECLQIFQPLFRHIQLFIPGDTQTVLKTRIPSFKFEPLSIIWMECLDHGQLLSLVSKYQRKSEINLARKTFFQGLGFRAPLNILVSPLLAKGDGLILLHIKLTSATPPKLESPDTKRRAARDSSSMAVQNFMLGWLGSHQVLFNLPDSKSLINVNPLDILARPGHEPGAVTGQQGGRLSLNLSLTTVTYKL</sequence>
<keyword evidence="2" id="KW-1185">Reference proteome</keyword>
<organism evidence="1 2">
    <name type="scientific">Timema podura</name>
    <name type="common">Walking stick</name>
    <dbReference type="NCBI Taxonomy" id="61482"/>
    <lineage>
        <taxon>Eukaryota</taxon>
        <taxon>Metazoa</taxon>
        <taxon>Ecdysozoa</taxon>
        <taxon>Arthropoda</taxon>
        <taxon>Hexapoda</taxon>
        <taxon>Insecta</taxon>
        <taxon>Pterygota</taxon>
        <taxon>Neoptera</taxon>
        <taxon>Polyneoptera</taxon>
        <taxon>Phasmatodea</taxon>
        <taxon>Timematodea</taxon>
        <taxon>Timematoidea</taxon>
        <taxon>Timematidae</taxon>
        <taxon>Timema</taxon>
    </lineage>
</organism>
<accession>A0ABN7NJY7</accession>
<proteinExistence type="predicted"/>